<organism evidence="4 5">
    <name type="scientific">Eutrema salsugineum</name>
    <name type="common">Saltwater cress</name>
    <name type="synonym">Sisymbrium salsugineum</name>
    <dbReference type="NCBI Taxonomy" id="72664"/>
    <lineage>
        <taxon>Eukaryota</taxon>
        <taxon>Viridiplantae</taxon>
        <taxon>Streptophyta</taxon>
        <taxon>Embryophyta</taxon>
        <taxon>Tracheophyta</taxon>
        <taxon>Spermatophyta</taxon>
        <taxon>Magnoliopsida</taxon>
        <taxon>eudicotyledons</taxon>
        <taxon>Gunneridae</taxon>
        <taxon>Pentapetalae</taxon>
        <taxon>rosids</taxon>
        <taxon>malvids</taxon>
        <taxon>Brassicales</taxon>
        <taxon>Brassicaceae</taxon>
        <taxon>Eutremeae</taxon>
        <taxon>Eutrema</taxon>
    </lineage>
</organism>
<keyword evidence="2" id="KW-0732">Signal</keyword>
<dbReference type="InterPro" id="IPR036392">
    <property type="entry name" value="PLAT/LH2_dom_sf"/>
</dbReference>
<dbReference type="PROSITE" id="PS50095">
    <property type="entry name" value="PLAT"/>
    <property type="match status" value="1"/>
</dbReference>
<dbReference type="Gene3D" id="2.60.60.20">
    <property type="entry name" value="PLAT/LH2 domain"/>
    <property type="match status" value="1"/>
</dbReference>
<dbReference type="KEGG" id="eus:EUTSA_v10000348mg"/>
<dbReference type="SUPFAM" id="SSF49723">
    <property type="entry name" value="Lipase/lipooxygenase domain (PLAT/LH2 domain)"/>
    <property type="match status" value="1"/>
</dbReference>
<accession>V4LQQ7</accession>
<feature type="chain" id="PRO_5004721601" description="PLAT domain-containing protein" evidence="2">
    <location>
        <begin position="24"/>
        <end position="175"/>
    </location>
</feature>
<dbReference type="STRING" id="72664.V4LQQ7"/>
<dbReference type="OMA" id="NCVYSVY"/>
<dbReference type="EMBL" id="KI517426">
    <property type="protein sequence ID" value="ESQ46119.1"/>
    <property type="molecule type" value="Genomic_DNA"/>
</dbReference>
<dbReference type="PANTHER" id="PTHR31718:SF38">
    <property type="entry name" value="PLAT DOMAIN-CONTAINING PROTEIN"/>
    <property type="match status" value="1"/>
</dbReference>
<dbReference type="eggNOG" id="ENOG502RZE1">
    <property type="taxonomic scope" value="Eukaryota"/>
</dbReference>
<dbReference type="Gramene" id="ESQ46119">
    <property type="protein sequence ID" value="ESQ46119"/>
    <property type="gene ID" value="EUTSA_v10000348mg"/>
</dbReference>
<dbReference type="InterPro" id="IPR001024">
    <property type="entry name" value="PLAT/LH2_dom"/>
</dbReference>
<evidence type="ECO:0000259" key="3">
    <source>
        <dbReference type="PROSITE" id="PS50095"/>
    </source>
</evidence>
<dbReference type="AlphaFoldDB" id="V4LQQ7"/>
<protein>
    <recommendedName>
        <fullName evidence="3">PLAT domain-containing protein</fullName>
    </recommendedName>
</protein>
<proteinExistence type="predicted"/>
<gene>
    <name evidence="4" type="ORF">EUTSA_v10000348mg</name>
</gene>
<comment type="caution">
    <text evidence="1">Lacks conserved residue(s) required for the propagation of feature annotation.</text>
</comment>
<dbReference type="PANTHER" id="PTHR31718">
    <property type="entry name" value="PLAT DOMAIN-CONTAINING PROTEIN"/>
    <property type="match status" value="1"/>
</dbReference>
<evidence type="ECO:0000256" key="1">
    <source>
        <dbReference type="PROSITE-ProRule" id="PRU00152"/>
    </source>
</evidence>
<evidence type="ECO:0000256" key="2">
    <source>
        <dbReference type="SAM" id="SignalP"/>
    </source>
</evidence>
<feature type="domain" description="PLAT" evidence="3">
    <location>
        <begin position="29"/>
        <end position="156"/>
    </location>
</feature>
<sequence>MARCDVLLLCILLIATVSVVAFADREPQCVYTFYIQTGSVKSAGTDSIISAILTDKSEQEIVIKNLVTWGGLMGPGYDYFENSNVDIFSAKEKCLPSPICSLNLTSDGTGQYPAWFVNYVELTTVGLHTDSKRQYFDFEQWLESDTSLTAVRNNCPVSLRESVGRVVPEVQKTLS</sequence>
<keyword evidence="5" id="KW-1185">Reference proteome</keyword>
<evidence type="ECO:0000313" key="4">
    <source>
        <dbReference type="EMBL" id="ESQ46119.1"/>
    </source>
</evidence>
<evidence type="ECO:0000313" key="5">
    <source>
        <dbReference type="Proteomes" id="UP000030689"/>
    </source>
</evidence>
<dbReference type="OrthoDB" id="5322100at2759"/>
<name>V4LQQ7_EUTSA</name>
<reference evidence="4 5" key="1">
    <citation type="journal article" date="2013" name="Front. Plant Sci.">
        <title>The Reference Genome of the Halophytic Plant Eutrema salsugineum.</title>
        <authorList>
            <person name="Yang R."/>
            <person name="Jarvis D.E."/>
            <person name="Chen H."/>
            <person name="Beilstein M.A."/>
            <person name="Grimwood J."/>
            <person name="Jenkins J."/>
            <person name="Shu S."/>
            <person name="Prochnik S."/>
            <person name="Xin M."/>
            <person name="Ma C."/>
            <person name="Schmutz J."/>
            <person name="Wing R.A."/>
            <person name="Mitchell-Olds T."/>
            <person name="Schumaker K.S."/>
            <person name="Wang X."/>
        </authorList>
    </citation>
    <scope>NUCLEOTIDE SEQUENCE [LARGE SCALE GENOMIC DNA]</scope>
</reference>
<dbReference type="Proteomes" id="UP000030689">
    <property type="component" value="Unassembled WGS sequence"/>
</dbReference>
<feature type="signal peptide" evidence="2">
    <location>
        <begin position="1"/>
        <end position="23"/>
    </location>
</feature>
<dbReference type="Pfam" id="PF01477">
    <property type="entry name" value="PLAT"/>
    <property type="match status" value="1"/>
</dbReference>